<feature type="region of interest" description="Disordered" evidence="1">
    <location>
        <begin position="36"/>
        <end position="83"/>
    </location>
</feature>
<sequence length="245" mass="27676">MAGIKELTEKCRQGPLILQKSTLLKIQGDGSIQAGESDLIDEQAKTEKKSSRVKTERSVGSSLKSRVKYASKLSGGQQQPRGSLGRVKEIRDVLFHSQDKTSNHNAKALNAIFYGVDQDRFKLISTCESAKDAWEILSTTYEGTARVRLSKLQLFNHKFKNLQMGEDETIAKYDARIRDIANERFTLGRKIPEAEQVQKVLRSLTKKFAVKVAAIKEFKDLDTLKYDDLMGSPRSYEMNIEAKKK</sequence>
<feature type="compositionally biased region" description="Basic and acidic residues" evidence="1">
    <location>
        <begin position="42"/>
        <end position="57"/>
    </location>
</feature>
<accession>A0AAV7E7M3</accession>
<dbReference type="Pfam" id="PF14223">
    <property type="entry name" value="Retrotran_gag_2"/>
    <property type="match status" value="1"/>
</dbReference>
<gene>
    <name evidence="2" type="ORF">H6P81_016187</name>
</gene>
<proteinExistence type="predicted"/>
<organism evidence="2 3">
    <name type="scientific">Aristolochia fimbriata</name>
    <name type="common">White veined hardy Dutchman's pipe vine</name>
    <dbReference type="NCBI Taxonomy" id="158543"/>
    <lineage>
        <taxon>Eukaryota</taxon>
        <taxon>Viridiplantae</taxon>
        <taxon>Streptophyta</taxon>
        <taxon>Embryophyta</taxon>
        <taxon>Tracheophyta</taxon>
        <taxon>Spermatophyta</taxon>
        <taxon>Magnoliopsida</taxon>
        <taxon>Magnoliidae</taxon>
        <taxon>Piperales</taxon>
        <taxon>Aristolochiaceae</taxon>
        <taxon>Aristolochia</taxon>
    </lineage>
</organism>
<evidence type="ECO:0000313" key="2">
    <source>
        <dbReference type="EMBL" id="KAG9444847.1"/>
    </source>
</evidence>
<protein>
    <recommendedName>
        <fullName evidence="4">Gag-pol polyprotein</fullName>
    </recommendedName>
</protein>
<dbReference type="EMBL" id="JAINDJ010000006">
    <property type="protein sequence ID" value="KAG9444847.1"/>
    <property type="molecule type" value="Genomic_DNA"/>
</dbReference>
<comment type="caution">
    <text evidence="2">The sequence shown here is derived from an EMBL/GenBank/DDBJ whole genome shotgun (WGS) entry which is preliminary data.</text>
</comment>
<evidence type="ECO:0000313" key="3">
    <source>
        <dbReference type="Proteomes" id="UP000825729"/>
    </source>
</evidence>
<dbReference type="AlphaFoldDB" id="A0AAV7E7M3"/>
<name>A0AAV7E7M3_ARIFI</name>
<dbReference type="PANTHER" id="PTHR35317:SF35">
    <property type="entry name" value="DUF4219 DOMAIN-CONTAINING PROTEIN"/>
    <property type="match status" value="1"/>
</dbReference>
<reference evidence="2 3" key="1">
    <citation type="submission" date="2021-07" db="EMBL/GenBank/DDBJ databases">
        <title>The Aristolochia fimbriata genome: insights into angiosperm evolution, floral development and chemical biosynthesis.</title>
        <authorList>
            <person name="Jiao Y."/>
        </authorList>
    </citation>
    <scope>NUCLEOTIDE SEQUENCE [LARGE SCALE GENOMIC DNA]</scope>
    <source>
        <strain evidence="2">IBCAS-2021</strain>
        <tissue evidence="2">Leaf</tissue>
    </source>
</reference>
<evidence type="ECO:0008006" key="4">
    <source>
        <dbReference type="Google" id="ProtNLM"/>
    </source>
</evidence>
<dbReference type="PANTHER" id="PTHR35317">
    <property type="entry name" value="OS04G0629600 PROTEIN"/>
    <property type="match status" value="1"/>
</dbReference>
<keyword evidence="3" id="KW-1185">Reference proteome</keyword>
<dbReference type="Proteomes" id="UP000825729">
    <property type="component" value="Unassembled WGS sequence"/>
</dbReference>
<evidence type="ECO:0000256" key="1">
    <source>
        <dbReference type="SAM" id="MobiDB-lite"/>
    </source>
</evidence>